<evidence type="ECO:0000313" key="17">
    <source>
        <dbReference type="EMBL" id="QGT77280.1"/>
    </source>
</evidence>
<dbReference type="EMBL" id="MN737137">
    <property type="protein sequence ID" value="QGT77280.1"/>
    <property type="molecule type" value="Genomic_DNA"/>
</dbReference>
<keyword evidence="6" id="KW-0679">Respiratory chain</keyword>
<keyword evidence="11" id="KW-0520">NAD</keyword>
<geneLocation type="mitochondrion" evidence="17"/>
<feature type="transmembrane region" description="Helical" evidence="16">
    <location>
        <begin position="48"/>
        <end position="69"/>
    </location>
</feature>
<sequence length="168" mass="19203">MTMFMIPMIIFTSFMFTRVSHPLAMGLNLLIQTIIISFSAGLTTYSFWFSYILFLIFLGGMLVLFIYVASLASNEFFFFSLISIIFILFSLVTLLTFIFFLDPVIVSTFSNLPNSSISAYSSTAHITSWIFNSPSMFFTFFIISYLLLTLLVIVKIINLFKGPLRLMN</sequence>
<name>A0A650F3J0_9EUCA</name>
<keyword evidence="8" id="KW-1278">Translocase</keyword>
<dbReference type="InterPro" id="IPR050269">
    <property type="entry name" value="ComplexI_Subunit6"/>
</dbReference>
<organism evidence="17">
    <name type="scientific">Apotamonautes hainanensis</name>
    <dbReference type="NCBI Taxonomy" id="511355"/>
    <lineage>
        <taxon>Eukaryota</taxon>
        <taxon>Metazoa</taxon>
        <taxon>Ecdysozoa</taxon>
        <taxon>Arthropoda</taxon>
        <taxon>Crustacea</taxon>
        <taxon>Multicrustacea</taxon>
        <taxon>Malacostraca</taxon>
        <taxon>Eumalacostraca</taxon>
        <taxon>Eucarida</taxon>
        <taxon>Decapoda</taxon>
        <taxon>Pleocyemata</taxon>
        <taxon>Brachyura</taxon>
        <taxon>Eubrachyura</taxon>
        <taxon>Potamoidea</taxon>
        <taxon>Potamidae</taxon>
        <taxon>Apotamonautes</taxon>
    </lineage>
</organism>
<feature type="transmembrane region" description="Helical" evidence="16">
    <location>
        <begin position="76"/>
        <end position="101"/>
    </location>
</feature>
<evidence type="ECO:0000256" key="1">
    <source>
        <dbReference type="ARBA" id="ARBA00004225"/>
    </source>
</evidence>
<evidence type="ECO:0000256" key="16">
    <source>
        <dbReference type="SAM" id="Phobius"/>
    </source>
</evidence>
<keyword evidence="7 16" id="KW-0812">Transmembrane</keyword>
<keyword evidence="9" id="KW-0249">Electron transport</keyword>
<protein>
    <recommendedName>
        <fullName evidence="4">NADH-ubiquinone oxidoreductase chain 6</fullName>
        <ecNumber evidence="3">7.1.1.2</ecNumber>
    </recommendedName>
    <alternativeName>
        <fullName evidence="14">NADH dehydrogenase subunit 6</fullName>
    </alternativeName>
</protein>
<comment type="catalytic activity">
    <reaction evidence="15">
        <text>a ubiquinone + NADH + 5 H(+)(in) = a ubiquinol + NAD(+) + 4 H(+)(out)</text>
        <dbReference type="Rhea" id="RHEA:29091"/>
        <dbReference type="Rhea" id="RHEA-COMP:9565"/>
        <dbReference type="Rhea" id="RHEA-COMP:9566"/>
        <dbReference type="ChEBI" id="CHEBI:15378"/>
        <dbReference type="ChEBI" id="CHEBI:16389"/>
        <dbReference type="ChEBI" id="CHEBI:17976"/>
        <dbReference type="ChEBI" id="CHEBI:57540"/>
        <dbReference type="ChEBI" id="CHEBI:57945"/>
        <dbReference type="EC" id="7.1.1.2"/>
    </reaction>
</comment>
<keyword evidence="12 17" id="KW-0496">Mitochondrion</keyword>
<evidence type="ECO:0000256" key="8">
    <source>
        <dbReference type="ARBA" id="ARBA00022967"/>
    </source>
</evidence>
<keyword evidence="5" id="KW-0813">Transport</keyword>
<dbReference type="EC" id="7.1.1.2" evidence="3"/>
<evidence type="ECO:0000256" key="4">
    <source>
        <dbReference type="ARBA" id="ARBA00021095"/>
    </source>
</evidence>
<comment type="subcellular location">
    <subcellularLocation>
        <location evidence="1">Mitochondrion membrane</location>
        <topology evidence="1">Multi-pass membrane protein</topology>
    </subcellularLocation>
</comment>
<reference evidence="17" key="1">
    <citation type="journal article" date="2019" name="Mol. Phylogenet. Evol.">
        <title>Phylogenetic implications of mitogenome rearrangements in East Asian potamiscine freshwater crabs (Brachyura: Potamidae).</title>
        <authorList>
            <person name="Zhang Z."/>
            <person name="Xing Y."/>
            <person name="Cheng J."/>
            <person name="Pan D."/>
            <person name="Lv L."/>
            <person name="Cumberlidge N."/>
            <person name="Sun H."/>
        </authorList>
    </citation>
    <scope>NUCLEOTIDE SEQUENCE</scope>
</reference>
<evidence type="ECO:0000256" key="15">
    <source>
        <dbReference type="ARBA" id="ARBA00049551"/>
    </source>
</evidence>
<evidence type="ECO:0000256" key="13">
    <source>
        <dbReference type="ARBA" id="ARBA00023136"/>
    </source>
</evidence>
<dbReference type="PANTHER" id="PTHR11435:SF1">
    <property type="entry name" value="NADH-UBIQUINONE OXIDOREDUCTASE CHAIN 6"/>
    <property type="match status" value="1"/>
</dbReference>
<accession>A0A650F3J0</accession>
<dbReference type="PANTHER" id="PTHR11435">
    <property type="entry name" value="NADH UBIQUINONE OXIDOREDUCTASE SUBUNIT ND6"/>
    <property type="match status" value="1"/>
</dbReference>
<evidence type="ECO:0000256" key="2">
    <source>
        <dbReference type="ARBA" id="ARBA00005698"/>
    </source>
</evidence>
<keyword evidence="13 16" id="KW-0472">Membrane</keyword>
<dbReference type="GO" id="GO:0031966">
    <property type="term" value="C:mitochondrial membrane"/>
    <property type="evidence" value="ECO:0007669"/>
    <property type="project" value="UniProtKB-SubCell"/>
</dbReference>
<feature type="transmembrane region" description="Helical" evidence="16">
    <location>
        <begin position="21"/>
        <end position="42"/>
    </location>
</feature>
<evidence type="ECO:0000256" key="12">
    <source>
        <dbReference type="ARBA" id="ARBA00023128"/>
    </source>
</evidence>
<comment type="similarity">
    <text evidence="2">Belongs to the complex I subunit 6 family.</text>
</comment>
<dbReference type="GO" id="GO:0008137">
    <property type="term" value="F:NADH dehydrogenase (ubiquinone) activity"/>
    <property type="evidence" value="ECO:0007669"/>
    <property type="project" value="UniProtKB-EC"/>
</dbReference>
<evidence type="ECO:0000256" key="11">
    <source>
        <dbReference type="ARBA" id="ARBA00023027"/>
    </source>
</evidence>
<evidence type="ECO:0000256" key="14">
    <source>
        <dbReference type="ARBA" id="ARBA00031019"/>
    </source>
</evidence>
<evidence type="ECO:0000256" key="6">
    <source>
        <dbReference type="ARBA" id="ARBA00022660"/>
    </source>
</evidence>
<evidence type="ECO:0000256" key="7">
    <source>
        <dbReference type="ARBA" id="ARBA00022692"/>
    </source>
</evidence>
<evidence type="ECO:0000256" key="3">
    <source>
        <dbReference type="ARBA" id="ARBA00012944"/>
    </source>
</evidence>
<proteinExistence type="inferred from homology"/>
<feature type="transmembrane region" description="Helical" evidence="16">
    <location>
        <begin position="137"/>
        <end position="160"/>
    </location>
</feature>
<evidence type="ECO:0000256" key="9">
    <source>
        <dbReference type="ARBA" id="ARBA00022982"/>
    </source>
</evidence>
<evidence type="ECO:0000256" key="5">
    <source>
        <dbReference type="ARBA" id="ARBA00022448"/>
    </source>
</evidence>
<keyword evidence="10 16" id="KW-1133">Transmembrane helix</keyword>
<evidence type="ECO:0000256" key="10">
    <source>
        <dbReference type="ARBA" id="ARBA00022989"/>
    </source>
</evidence>
<gene>
    <name evidence="17" type="primary">nad6</name>
</gene>
<dbReference type="AlphaFoldDB" id="A0A650F3J0"/>